<feature type="transmembrane region" description="Helical" evidence="6">
    <location>
        <begin position="285"/>
        <end position="304"/>
    </location>
</feature>
<gene>
    <name evidence="11" type="ORF">HW555_010136</name>
</gene>
<evidence type="ECO:0000256" key="3">
    <source>
        <dbReference type="ARBA" id="ARBA00022692"/>
    </source>
</evidence>
<dbReference type="Pfam" id="PF00999">
    <property type="entry name" value="Na_H_Exchanger"/>
    <property type="match status" value="1"/>
</dbReference>
<keyword evidence="5 6" id="KW-0472">Membrane</keyword>
<proteinExistence type="inferred from homology"/>
<evidence type="ECO:0000256" key="6">
    <source>
        <dbReference type="SAM" id="Phobius"/>
    </source>
</evidence>
<evidence type="ECO:0000256" key="1">
    <source>
        <dbReference type="ARBA" id="ARBA00004141"/>
    </source>
</evidence>
<dbReference type="PANTHER" id="PTHR31102:SF1">
    <property type="entry name" value="CATION_H+ EXCHANGER DOMAIN-CONTAINING PROTEIN"/>
    <property type="match status" value="1"/>
</dbReference>
<comment type="caution">
    <text evidence="11">The sequence shown here is derived from an EMBL/GenBank/DDBJ whole genome shotgun (WGS) entry which is preliminary data.</text>
</comment>
<evidence type="ECO:0000259" key="9">
    <source>
        <dbReference type="Pfam" id="PF19037"/>
    </source>
</evidence>
<evidence type="ECO:0000313" key="11">
    <source>
        <dbReference type="EMBL" id="KAF9410938.1"/>
    </source>
</evidence>
<accession>A0A835L1U6</accession>
<feature type="transmembrane region" description="Helical" evidence="6">
    <location>
        <begin position="232"/>
        <end position="253"/>
    </location>
</feature>
<dbReference type="Pfam" id="PF19038">
    <property type="entry name" value="Fuz_longin_3"/>
    <property type="match status" value="1"/>
</dbReference>
<comment type="similarity">
    <text evidence="2">Belongs to the monovalent cation:proton antiporter 1 (CPA1) transporter (TC 2.A.36) family.</text>
</comment>
<evidence type="ECO:0000259" key="7">
    <source>
        <dbReference type="Pfam" id="PF00999"/>
    </source>
</evidence>
<reference evidence="11" key="1">
    <citation type="submission" date="2020-08" db="EMBL/GenBank/DDBJ databases">
        <title>Spodoptera exigua strain:BAW_Kor-Di-RS1 Genome sequencing and assembly.</title>
        <authorList>
            <person name="Kim J."/>
            <person name="Nam H.Y."/>
            <person name="Kwon M."/>
            <person name="Choi J.H."/>
            <person name="Cho S.R."/>
            <person name="Kim G.-H."/>
        </authorList>
    </citation>
    <scope>NUCLEOTIDE SEQUENCE</scope>
    <source>
        <strain evidence="11">BAW_Kor-Di-RS1</strain>
        <tissue evidence="11">Whole-body</tissue>
    </source>
</reference>
<sequence length="861" mass="94244">MFSAKRHGYIDLDMEQNHDPPVLLTWGVLYSEIGESVGLQGELFSMSVLVISAYLIGWIWLKVTTLPALIGMLITGIAFQNLHLVHMTDSYRKLNQDLRKIALVIILTRAGLGLNAGVLRKHYAAVLQLGLLPWLVECVAIAISTHFLLYLPWIWSFLLGSMIASVSPAVVVPCLFRLRDVGYGVAKGIPTIVVAAAAVDDSISVAIFAIILNAMFSTGSATFNIIKASYKGPLSIVAGVVLGSLWGALLSVVPERGDTYAVPLRFLGLFLGGLFSLFISSMIGWSGAGPLAIVSSGFVAAYFWEKQGWIVNKNPVSNIFRILWIFFEPILFAFTGAQVTISALDPRVIKMATVCLLGCLVIRAIATFFVSFGCGLNSKEKIFIGLTWTAKATVQAALGPAALDLVNSGQTSGAAKADEEYYAEAILAVSVLSVMISAPLGALLIAVAGPKLLSKDDPTESGVPIFSRKRGSNESVQFSTIASLHGINMFSKCHNLSMLNTQVDNGSILWKEYCKSVTLIGIATGGLECDLELLLSCVHDAMVFCIGKKELENLKNIDQIKRDLRQCYPILDYLLESLDPNALLSPLPTLVLDLIQSFLCPQAQQLQQALDNYAECVTGRWACLIIHGHLVATSSDFYELDPREARLMLLLAAAQDGAPLRDTPVYLPQMSPNVAFRAVTCKLLADVYILVVCGATPALSQIDEIVLQCWESYASIIKEAKLIHPRNFPMSLTFEPCVLGLLVININKRRCVFSRHLHLTSQKGRGMSGAHRMDILRTFYVTSARDLAPELKLKEGNHNETNEIGNMCETYWCSEYHKCHAQRSGNILCCALYASTVQLHTIRLITSQILQDLSTNKDVFW</sequence>
<dbReference type="InterPro" id="IPR043971">
    <property type="entry name" value="FUZ/MON1/HPS1_longin_2"/>
</dbReference>
<feature type="transmembrane region" description="Helical" evidence="6">
    <location>
        <begin position="131"/>
        <end position="151"/>
    </location>
</feature>
<dbReference type="GO" id="GO:0016020">
    <property type="term" value="C:membrane"/>
    <property type="evidence" value="ECO:0007669"/>
    <property type="project" value="UniProtKB-SubCell"/>
</dbReference>
<evidence type="ECO:0000256" key="5">
    <source>
        <dbReference type="ARBA" id="ARBA00023136"/>
    </source>
</evidence>
<feature type="domain" description="FUZ/MON1/HPS1 third Longin" evidence="10">
    <location>
        <begin position="738"/>
        <end position="855"/>
    </location>
</feature>
<dbReference type="InterPro" id="IPR006153">
    <property type="entry name" value="Cation/H_exchanger_TM"/>
</dbReference>
<feature type="transmembrane region" description="Helical" evidence="6">
    <location>
        <begin position="421"/>
        <end position="447"/>
    </location>
</feature>
<evidence type="ECO:0000259" key="10">
    <source>
        <dbReference type="Pfam" id="PF19038"/>
    </source>
</evidence>
<feature type="transmembrane region" description="Helical" evidence="6">
    <location>
        <begin position="98"/>
        <end position="119"/>
    </location>
</feature>
<keyword evidence="4 6" id="KW-1133">Transmembrane helix</keyword>
<name>A0A835L1U6_SPOEX</name>
<evidence type="ECO:0000259" key="8">
    <source>
        <dbReference type="Pfam" id="PF19036"/>
    </source>
</evidence>
<feature type="domain" description="FUZ/MON1/HPS1 second Longin" evidence="9">
    <location>
        <begin position="621"/>
        <end position="710"/>
    </location>
</feature>
<evidence type="ECO:0008006" key="13">
    <source>
        <dbReference type="Google" id="ProtNLM"/>
    </source>
</evidence>
<dbReference type="InterPro" id="IPR043970">
    <property type="entry name" value="FUZ/MON1/HPS1_longin_3"/>
</dbReference>
<dbReference type="InterPro" id="IPR051843">
    <property type="entry name" value="CPA1_transporter"/>
</dbReference>
<comment type="subcellular location">
    <subcellularLocation>
        <location evidence="1">Membrane</location>
        <topology evidence="1">Multi-pass membrane protein</topology>
    </subcellularLocation>
</comment>
<feature type="transmembrane region" description="Helical" evidence="6">
    <location>
        <begin position="188"/>
        <end position="212"/>
    </location>
</feature>
<keyword evidence="12" id="KW-1185">Reference proteome</keyword>
<dbReference type="PANTHER" id="PTHR31102">
    <property type="match status" value="1"/>
</dbReference>
<dbReference type="Pfam" id="PF19036">
    <property type="entry name" value="Fuz_longin_1"/>
    <property type="match status" value="1"/>
</dbReference>
<feature type="domain" description="Cation/H+ exchanger transmembrane" evidence="7">
    <location>
        <begin position="51"/>
        <end position="439"/>
    </location>
</feature>
<dbReference type="EMBL" id="JACKWZ010000240">
    <property type="protein sequence ID" value="KAF9410938.1"/>
    <property type="molecule type" value="Genomic_DNA"/>
</dbReference>
<evidence type="ECO:0000313" key="12">
    <source>
        <dbReference type="Proteomes" id="UP000648187"/>
    </source>
</evidence>
<keyword evidence="3 6" id="KW-0812">Transmembrane</keyword>
<dbReference type="AlphaFoldDB" id="A0A835L1U6"/>
<organism evidence="11 12">
    <name type="scientific">Spodoptera exigua</name>
    <name type="common">Beet armyworm</name>
    <name type="synonym">Noctua fulgens</name>
    <dbReference type="NCBI Taxonomy" id="7107"/>
    <lineage>
        <taxon>Eukaryota</taxon>
        <taxon>Metazoa</taxon>
        <taxon>Ecdysozoa</taxon>
        <taxon>Arthropoda</taxon>
        <taxon>Hexapoda</taxon>
        <taxon>Insecta</taxon>
        <taxon>Pterygota</taxon>
        <taxon>Neoptera</taxon>
        <taxon>Endopterygota</taxon>
        <taxon>Lepidoptera</taxon>
        <taxon>Glossata</taxon>
        <taxon>Ditrysia</taxon>
        <taxon>Noctuoidea</taxon>
        <taxon>Noctuidae</taxon>
        <taxon>Amphipyrinae</taxon>
        <taxon>Spodoptera</taxon>
    </lineage>
</organism>
<dbReference type="Pfam" id="PF19037">
    <property type="entry name" value="Fuz_longin_2"/>
    <property type="match status" value="1"/>
</dbReference>
<dbReference type="GO" id="GO:0015297">
    <property type="term" value="F:antiporter activity"/>
    <property type="evidence" value="ECO:0007669"/>
    <property type="project" value="InterPro"/>
</dbReference>
<evidence type="ECO:0000256" key="2">
    <source>
        <dbReference type="ARBA" id="ARBA00007367"/>
    </source>
</evidence>
<evidence type="ECO:0000256" key="4">
    <source>
        <dbReference type="ARBA" id="ARBA00022989"/>
    </source>
</evidence>
<dbReference type="Proteomes" id="UP000648187">
    <property type="component" value="Unassembled WGS sequence"/>
</dbReference>
<dbReference type="InterPro" id="IPR043972">
    <property type="entry name" value="FUZ/MON1/HPS1_longin_1"/>
</dbReference>
<feature type="domain" description="FUZ/MON1/HPS1 first Longin" evidence="8">
    <location>
        <begin position="459"/>
        <end position="574"/>
    </location>
</feature>
<dbReference type="GO" id="GO:1902600">
    <property type="term" value="P:proton transmembrane transport"/>
    <property type="evidence" value="ECO:0007669"/>
    <property type="project" value="InterPro"/>
</dbReference>
<feature type="transmembrane region" description="Helical" evidence="6">
    <location>
        <begin position="316"/>
        <end position="336"/>
    </location>
</feature>
<feature type="transmembrane region" description="Helical" evidence="6">
    <location>
        <begin position="157"/>
        <end position="176"/>
    </location>
</feature>
<protein>
    <recommendedName>
        <fullName evidence="13">Cation/H+ exchanger domain-containing protein</fullName>
    </recommendedName>
</protein>
<feature type="transmembrane region" description="Helical" evidence="6">
    <location>
        <begin position="348"/>
        <end position="370"/>
    </location>
</feature>
<dbReference type="GO" id="GO:0016192">
    <property type="term" value="P:vesicle-mediated transport"/>
    <property type="evidence" value="ECO:0007669"/>
    <property type="project" value="InterPro"/>
</dbReference>